<sequence length="115" mass="13316">MVIIFHYMLQMLIDNVLSIVILSLAIHCTYAQQIDKQTHTYTSLYERTLQHQLRQYYSLSATCMRDDARFDVVVDDSTKCTVHRGGEAIEISCPQGTRFNIIECGFVDSQRQNHL</sequence>
<dbReference type="EMBL" id="JAODUP010001510">
    <property type="protein sequence ID" value="KAK2140023.1"/>
    <property type="molecule type" value="Genomic_DNA"/>
</dbReference>
<keyword evidence="2" id="KW-1185">Reference proteome</keyword>
<dbReference type="AlphaFoldDB" id="A0AAD9ITG0"/>
<comment type="caution">
    <text evidence="1">The sequence shown here is derived from an EMBL/GenBank/DDBJ whole genome shotgun (WGS) entry which is preliminary data.</text>
</comment>
<organism evidence="1 2">
    <name type="scientific">Paralvinella palmiformis</name>
    <dbReference type="NCBI Taxonomy" id="53620"/>
    <lineage>
        <taxon>Eukaryota</taxon>
        <taxon>Metazoa</taxon>
        <taxon>Spiralia</taxon>
        <taxon>Lophotrochozoa</taxon>
        <taxon>Annelida</taxon>
        <taxon>Polychaeta</taxon>
        <taxon>Sedentaria</taxon>
        <taxon>Canalipalpata</taxon>
        <taxon>Terebellida</taxon>
        <taxon>Terebelliformia</taxon>
        <taxon>Alvinellidae</taxon>
        <taxon>Paralvinella</taxon>
    </lineage>
</organism>
<protein>
    <submittedName>
        <fullName evidence="1">Uncharacterized protein</fullName>
    </submittedName>
</protein>
<evidence type="ECO:0000313" key="1">
    <source>
        <dbReference type="EMBL" id="KAK2140023.1"/>
    </source>
</evidence>
<evidence type="ECO:0000313" key="2">
    <source>
        <dbReference type="Proteomes" id="UP001208570"/>
    </source>
</evidence>
<proteinExistence type="predicted"/>
<dbReference type="Proteomes" id="UP001208570">
    <property type="component" value="Unassembled WGS sequence"/>
</dbReference>
<reference evidence="1" key="1">
    <citation type="journal article" date="2023" name="Mol. Biol. Evol.">
        <title>Third-Generation Sequencing Reveals the Adaptive Role of the Epigenome in Three Deep-Sea Polychaetes.</title>
        <authorList>
            <person name="Perez M."/>
            <person name="Aroh O."/>
            <person name="Sun Y."/>
            <person name="Lan Y."/>
            <person name="Juniper S.K."/>
            <person name="Young C.R."/>
            <person name="Angers B."/>
            <person name="Qian P.Y."/>
        </authorList>
    </citation>
    <scope>NUCLEOTIDE SEQUENCE</scope>
    <source>
        <strain evidence="1">P08H-3</strain>
    </source>
</reference>
<gene>
    <name evidence="1" type="ORF">LSH36_1512g00008</name>
</gene>
<name>A0AAD9ITG0_9ANNE</name>
<accession>A0AAD9ITG0</accession>